<evidence type="ECO:0000313" key="2">
    <source>
        <dbReference type="EMBL" id="CQR74134.1"/>
    </source>
</evidence>
<keyword evidence="3" id="KW-1185">Reference proteome</keyword>
<accession>A0A0U1L5F3</accession>
<organism evidence="2 3">
    <name type="scientific">Sporomusa ovata</name>
    <dbReference type="NCBI Taxonomy" id="2378"/>
    <lineage>
        <taxon>Bacteria</taxon>
        <taxon>Bacillati</taxon>
        <taxon>Bacillota</taxon>
        <taxon>Negativicutes</taxon>
        <taxon>Selenomonadales</taxon>
        <taxon>Sporomusaceae</taxon>
        <taxon>Sporomusa</taxon>
    </lineage>
</organism>
<name>A0A0U1L5F3_9FIRM</name>
<sequence length="323" mass="35914">MSEVAVLHSQGTNDGALVDMNGMGSGEMAARLADMETKLDLVQKFFKRVMKKDEDYGIIPGTDKPSLLKPGAEKLNELYGYAPLIKEKHETRDFKTGYYLAEVVVQIVHRSSGLIISEGVGEASSYESKYRYRWVFESDLPKGIDKDSLISKTFESKKTGKEYTRYRLENPDLIDQWNTVLKMAKKRALVDATLSATRTSGIFSQSEDEMEAWLEGESGEVVKDKLEKQRSNPQASDERVSFQPPPSNGGRISDKQYGKIVGDAKRKGVDEDSIKNIILYVKKKPINELSTAEASAVIKFIADTDEDGLQDLILQAAIPGVVS</sequence>
<feature type="compositionally biased region" description="Basic and acidic residues" evidence="1">
    <location>
        <begin position="222"/>
        <end position="240"/>
    </location>
</feature>
<reference evidence="3" key="1">
    <citation type="submission" date="2015-03" db="EMBL/GenBank/DDBJ databases">
        <authorList>
            <person name="Nijsse Bart"/>
        </authorList>
    </citation>
    <scope>NUCLEOTIDE SEQUENCE [LARGE SCALE GENOMIC DNA]</scope>
</reference>
<dbReference type="AlphaFoldDB" id="A0A0U1L5F3"/>
<dbReference type="EMBL" id="CTRP01000014">
    <property type="protein sequence ID" value="CQR74134.1"/>
    <property type="molecule type" value="Genomic_DNA"/>
</dbReference>
<dbReference type="RefSeq" id="WP_021170144.1">
    <property type="nucleotide sequence ID" value="NZ_CTRP01000014.1"/>
</dbReference>
<dbReference type="Proteomes" id="UP000049855">
    <property type="component" value="Unassembled WGS sequence"/>
</dbReference>
<evidence type="ECO:0000313" key="3">
    <source>
        <dbReference type="Proteomes" id="UP000049855"/>
    </source>
</evidence>
<proteinExistence type="predicted"/>
<protein>
    <submittedName>
        <fullName evidence="2">Uncharacterized protein</fullName>
    </submittedName>
</protein>
<gene>
    <name evidence="2" type="ORF">SpAn4DRAFT_0596</name>
</gene>
<feature type="region of interest" description="Disordered" evidence="1">
    <location>
        <begin position="222"/>
        <end position="257"/>
    </location>
</feature>
<evidence type="ECO:0000256" key="1">
    <source>
        <dbReference type="SAM" id="MobiDB-lite"/>
    </source>
</evidence>